<evidence type="ECO:0000256" key="4">
    <source>
        <dbReference type="ARBA" id="ARBA00022989"/>
    </source>
</evidence>
<protein>
    <submittedName>
        <fullName evidence="8">DedA family protein</fullName>
    </submittedName>
</protein>
<feature type="transmembrane region" description="Helical" evidence="6">
    <location>
        <begin position="75"/>
        <end position="94"/>
    </location>
</feature>
<evidence type="ECO:0000313" key="8">
    <source>
        <dbReference type="EMBL" id="AUX09332.1"/>
    </source>
</evidence>
<name>A0A343TJR0_9EURY</name>
<dbReference type="RefSeq" id="WP_119817754.1">
    <property type="nucleotide sequence ID" value="NZ_CP025066.1"/>
</dbReference>
<dbReference type="EMBL" id="CP025066">
    <property type="protein sequence ID" value="AUX09332.1"/>
    <property type="molecule type" value="Genomic_DNA"/>
</dbReference>
<dbReference type="PANTHER" id="PTHR42709:SF6">
    <property type="entry name" value="UNDECAPRENYL PHOSPHATE TRANSPORTER A"/>
    <property type="match status" value="1"/>
</dbReference>
<feature type="transmembrane region" description="Helical" evidence="6">
    <location>
        <begin position="35"/>
        <end position="55"/>
    </location>
</feature>
<evidence type="ECO:0000256" key="3">
    <source>
        <dbReference type="ARBA" id="ARBA00022692"/>
    </source>
</evidence>
<dbReference type="InterPro" id="IPR032816">
    <property type="entry name" value="VTT_dom"/>
</dbReference>
<dbReference type="Proteomes" id="UP000263012">
    <property type="component" value="Chromosome"/>
</dbReference>
<keyword evidence="3 6" id="KW-0812">Transmembrane</keyword>
<evidence type="ECO:0000313" key="9">
    <source>
        <dbReference type="Proteomes" id="UP000263012"/>
    </source>
</evidence>
<evidence type="ECO:0000256" key="1">
    <source>
        <dbReference type="ARBA" id="ARBA00004651"/>
    </source>
</evidence>
<comment type="subcellular location">
    <subcellularLocation>
        <location evidence="1">Cell membrane</location>
        <topology evidence="1">Multi-pass membrane protein</topology>
    </subcellularLocation>
</comment>
<keyword evidence="4 6" id="KW-1133">Transmembrane helix</keyword>
<proteinExistence type="predicted"/>
<dbReference type="PANTHER" id="PTHR42709">
    <property type="entry name" value="ALKALINE PHOSPHATASE LIKE PROTEIN"/>
    <property type="match status" value="1"/>
</dbReference>
<organism evidence="8 9">
    <name type="scientific">Halalkaliarchaeum desulfuricum</name>
    <dbReference type="NCBI Taxonomy" id="2055893"/>
    <lineage>
        <taxon>Archaea</taxon>
        <taxon>Methanobacteriati</taxon>
        <taxon>Methanobacteriota</taxon>
        <taxon>Stenosarchaea group</taxon>
        <taxon>Halobacteria</taxon>
        <taxon>Halobacteriales</taxon>
        <taxon>Haloferacaceae</taxon>
        <taxon>Halalkaliarchaeum</taxon>
    </lineage>
</organism>
<dbReference type="KEGG" id="hdf:AArcSl_1704"/>
<dbReference type="GO" id="GO:0005886">
    <property type="term" value="C:plasma membrane"/>
    <property type="evidence" value="ECO:0007669"/>
    <property type="project" value="UniProtKB-SubCell"/>
</dbReference>
<gene>
    <name evidence="8" type="ORF">AArcSl_1704</name>
</gene>
<dbReference type="AlphaFoldDB" id="A0A343TJR0"/>
<evidence type="ECO:0000256" key="2">
    <source>
        <dbReference type="ARBA" id="ARBA00022475"/>
    </source>
</evidence>
<dbReference type="InterPro" id="IPR051311">
    <property type="entry name" value="DedA_domain"/>
</dbReference>
<keyword evidence="2" id="KW-1003">Cell membrane</keyword>
<sequence>MGPGLASVVALDYAIAPLQLAEMPPWLRAWLDSEWALLVLLGVFVLEGAMLMYFMPSELVVPSALLLIGTAPEDVAAVLTVAVIGATIGQYALFRVAHHGGREYLLQKRWFRVSGSTLDRFDGWFDRWGPVVIPVSNTLLFTRGMLTVPAGLSDMSGQKFVVLSAIGTLSFQSILAALFLWFETLLA</sequence>
<accession>A0A343TJR0</accession>
<evidence type="ECO:0000259" key="7">
    <source>
        <dbReference type="Pfam" id="PF09335"/>
    </source>
</evidence>
<evidence type="ECO:0000256" key="6">
    <source>
        <dbReference type="SAM" id="Phobius"/>
    </source>
</evidence>
<dbReference type="Pfam" id="PF09335">
    <property type="entry name" value="VTT_dom"/>
    <property type="match status" value="1"/>
</dbReference>
<dbReference type="GeneID" id="37878060"/>
<evidence type="ECO:0000256" key="5">
    <source>
        <dbReference type="ARBA" id="ARBA00023136"/>
    </source>
</evidence>
<feature type="domain" description="VTT" evidence="7">
    <location>
        <begin position="56"/>
        <end position="176"/>
    </location>
</feature>
<keyword evidence="5 6" id="KW-0472">Membrane</keyword>
<reference evidence="9" key="1">
    <citation type="submission" date="2017-11" db="EMBL/GenBank/DDBJ databases">
        <title>Phenotypic and genomic properties of facultatively anaerobic sulfur-reducing natronoarchaea from hypersaline soda lakes.</title>
        <authorList>
            <person name="Sorokin D.Y."/>
            <person name="Kublanov I.V."/>
            <person name="Roman P."/>
            <person name="Sinninghe Damste J.S."/>
            <person name="Golyshin P.N."/>
            <person name="Rojo D."/>
            <person name="Ciordia S."/>
            <person name="Mena M.D.C."/>
            <person name="Ferrer M."/>
            <person name="Messina E."/>
            <person name="Smedile F."/>
            <person name="La Spada G."/>
            <person name="La Cono V."/>
            <person name="Yakimov M.M."/>
        </authorList>
    </citation>
    <scope>NUCLEOTIDE SEQUENCE [LARGE SCALE GENOMIC DNA]</scope>
    <source>
        <strain evidence="9">AArc-Sl</strain>
    </source>
</reference>
<dbReference type="OrthoDB" id="204088at2157"/>
<feature type="transmembrane region" description="Helical" evidence="6">
    <location>
        <begin position="160"/>
        <end position="182"/>
    </location>
</feature>
<keyword evidence="9" id="KW-1185">Reference proteome</keyword>